<feature type="non-terminal residue" evidence="1">
    <location>
        <position position="70"/>
    </location>
</feature>
<name>A0ABD2BWF3_VESSQ</name>
<gene>
    <name evidence="1" type="ORF">V1478_002149</name>
    <name evidence="2" type="ORF">V1478_002155</name>
</gene>
<reference evidence="1 3" key="1">
    <citation type="journal article" date="2024" name="Ann. Entomol. Soc. Am.">
        <title>Genomic analyses of the southern and eastern yellowjacket wasps (Hymenoptera: Vespidae) reveal evolutionary signatures of social life.</title>
        <authorList>
            <person name="Catto M.A."/>
            <person name="Caine P.B."/>
            <person name="Orr S.E."/>
            <person name="Hunt B.G."/>
            <person name="Goodisman M.A.D."/>
        </authorList>
    </citation>
    <scope>NUCLEOTIDE SEQUENCE [LARGE SCALE GENOMIC DNA]</scope>
    <source>
        <strain evidence="1">233</strain>
        <tissue evidence="1">Head and thorax</tissue>
    </source>
</reference>
<protein>
    <submittedName>
        <fullName evidence="1">Uncharacterized protein</fullName>
    </submittedName>
</protein>
<dbReference type="Proteomes" id="UP001607302">
    <property type="component" value="Unassembled WGS sequence"/>
</dbReference>
<evidence type="ECO:0000313" key="2">
    <source>
        <dbReference type="EMBL" id="KAL2737100.1"/>
    </source>
</evidence>
<evidence type="ECO:0000313" key="3">
    <source>
        <dbReference type="Proteomes" id="UP001607302"/>
    </source>
</evidence>
<dbReference type="EMBL" id="JAUDFV010000028">
    <property type="protein sequence ID" value="KAL2737100.1"/>
    <property type="molecule type" value="Genomic_DNA"/>
</dbReference>
<comment type="caution">
    <text evidence="1">The sequence shown here is derived from an EMBL/GenBank/DDBJ whole genome shotgun (WGS) entry which is preliminary data.</text>
</comment>
<dbReference type="EMBL" id="JAUDFV010000028">
    <property type="protein sequence ID" value="KAL2737094.1"/>
    <property type="molecule type" value="Genomic_DNA"/>
</dbReference>
<dbReference type="AlphaFoldDB" id="A0ABD2BWF3"/>
<evidence type="ECO:0000313" key="1">
    <source>
        <dbReference type="EMBL" id="KAL2737094.1"/>
    </source>
</evidence>
<accession>A0ABD2BWF3</accession>
<keyword evidence="3" id="KW-1185">Reference proteome</keyword>
<sequence length="70" mass="8142">MIEKETLEKRFYYENSSSSTRHDALVYLESKKNDKENTYLLRGEHTLNYMVTVSVLIGNTINQHAGFKGK</sequence>
<proteinExistence type="predicted"/>
<organism evidence="1 3">
    <name type="scientific">Vespula squamosa</name>
    <name type="common">Southern yellow jacket</name>
    <name type="synonym">Wasp</name>
    <dbReference type="NCBI Taxonomy" id="30214"/>
    <lineage>
        <taxon>Eukaryota</taxon>
        <taxon>Metazoa</taxon>
        <taxon>Ecdysozoa</taxon>
        <taxon>Arthropoda</taxon>
        <taxon>Hexapoda</taxon>
        <taxon>Insecta</taxon>
        <taxon>Pterygota</taxon>
        <taxon>Neoptera</taxon>
        <taxon>Endopterygota</taxon>
        <taxon>Hymenoptera</taxon>
        <taxon>Apocrita</taxon>
        <taxon>Aculeata</taxon>
        <taxon>Vespoidea</taxon>
        <taxon>Vespidae</taxon>
        <taxon>Vespinae</taxon>
        <taxon>Vespula</taxon>
    </lineage>
</organism>